<keyword evidence="1" id="KW-0472">Membrane</keyword>
<protein>
    <submittedName>
        <fullName evidence="2">Uncharacterized protein</fullName>
    </submittedName>
</protein>
<reference evidence="2" key="2">
    <citation type="submission" date="2020-05" db="UniProtKB">
        <authorList>
            <consortium name="EnsemblMetazoa"/>
        </authorList>
    </citation>
    <scope>IDENTIFICATION</scope>
    <source>
        <strain evidence="2">IAEA</strain>
    </source>
</reference>
<evidence type="ECO:0000256" key="1">
    <source>
        <dbReference type="SAM" id="Phobius"/>
    </source>
</evidence>
<proteinExistence type="predicted"/>
<reference evidence="3" key="1">
    <citation type="submission" date="2015-01" db="EMBL/GenBank/DDBJ databases">
        <authorList>
            <person name="Aksoy S."/>
            <person name="Warren W."/>
            <person name="Wilson R.K."/>
        </authorList>
    </citation>
    <scope>NUCLEOTIDE SEQUENCE [LARGE SCALE GENOMIC DNA]</scope>
    <source>
        <strain evidence="3">IAEA</strain>
    </source>
</reference>
<accession>A0A1B0C3N6</accession>
<organism evidence="2 3">
    <name type="scientific">Glossina palpalis gambiensis</name>
    <dbReference type="NCBI Taxonomy" id="67801"/>
    <lineage>
        <taxon>Eukaryota</taxon>
        <taxon>Metazoa</taxon>
        <taxon>Ecdysozoa</taxon>
        <taxon>Arthropoda</taxon>
        <taxon>Hexapoda</taxon>
        <taxon>Insecta</taxon>
        <taxon>Pterygota</taxon>
        <taxon>Neoptera</taxon>
        <taxon>Endopterygota</taxon>
        <taxon>Diptera</taxon>
        <taxon>Brachycera</taxon>
        <taxon>Muscomorpha</taxon>
        <taxon>Hippoboscoidea</taxon>
        <taxon>Glossinidae</taxon>
        <taxon>Glossina</taxon>
    </lineage>
</organism>
<dbReference type="AlphaFoldDB" id="A0A1B0C3N6"/>
<feature type="transmembrane region" description="Helical" evidence="1">
    <location>
        <begin position="40"/>
        <end position="58"/>
    </location>
</feature>
<dbReference type="EMBL" id="JXJN01025047">
    <property type="status" value="NOT_ANNOTATED_CDS"/>
    <property type="molecule type" value="Genomic_DNA"/>
</dbReference>
<keyword evidence="3" id="KW-1185">Reference proteome</keyword>
<evidence type="ECO:0000313" key="2">
    <source>
        <dbReference type="EnsemblMetazoa" id="GPPI048222-PA"/>
    </source>
</evidence>
<sequence>MLDFNADIRTKQAITLNIAKLLDPLEWIPPIIAFNTKKQINGYLLSSLLLLLLVHLPTSSPPPNYLKIAQ</sequence>
<dbReference type="VEuPathDB" id="VectorBase:GPPI048222"/>
<keyword evidence="1" id="KW-0812">Transmembrane</keyword>
<dbReference type="Proteomes" id="UP000092460">
    <property type="component" value="Unassembled WGS sequence"/>
</dbReference>
<evidence type="ECO:0000313" key="3">
    <source>
        <dbReference type="Proteomes" id="UP000092460"/>
    </source>
</evidence>
<dbReference type="EnsemblMetazoa" id="GPPI048222-RA">
    <property type="protein sequence ID" value="GPPI048222-PA"/>
    <property type="gene ID" value="GPPI048222"/>
</dbReference>
<name>A0A1B0C3N6_9MUSC</name>
<keyword evidence="1" id="KW-1133">Transmembrane helix</keyword>